<dbReference type="GO" id="GO:0016491">
    <property type="term" value="F:oxidoreductase activity"/>
    <property type="evidence" value="ECO:0007669"/>
    <property type="project" value="InterPro"/>
</dbReference>
<dbReference type="AlphaFoldDB" id="A0A8H2WBF2"/>
<feature type="domain" description="Tyrosinase copper-binding" evidence="4">
    <location>
        <begin position="74"/>
        <end position="275"/>
    </location>
</feature>
<name>A0A8H2WBF2_9AGAM</name>
<protein>
    <recommendedName>
        <fullName evidence="4">Tyrosinase copper-binding domain-containing protein</fullName>
    </recommendedName>
</protein>
<dbReference type="Gene3D" id="1.10.1280.10">
    <property type="entry name" value="Di-copper center containing domain from catechol oxidase"/>
    <property type="match status" value="1"/>
</dbReference>
<accession>A0A8H2WBF2</accession>
<reference evidence="5" key="1">
    <citation type="submission" date="2021-01" db="EMBL/GenBank/DDBJ databases">
        <authorList>
            <person name="Kaushik A."/>
        </authorList>
    </citation>
    <scope>NUCLEOTIDE SEQUENCE</scope>
    <source>
        <strain evidence="5">AG1-1C</strain>
    </source>
</reference>
<dbReference type="InterPro" id="IPR002227">
    <property type="entry name" value="Tyrosinase_Cu-bd"/>
</dbReference>
<evidence type="ECO:0000256" key="2">
    <source>
        <dbReference type="ARBA" id="ARBA00023008"/>
    </source>
</evidence>
<keyword evidence="1" id="KW-0479">Metal-binding</keyword>
<keyword evidence="2" id="KW-0186">Copper</keyword>
<dbReference type="GO" id="GO:0046872">
    <property type="term" value="F:metal ion binding"/>
    <property type="evidence" value="ECO:0007669"/>
    <property type="project" value="UniProtKB-KW"/>
</dbReference>
<dbReference type="EMBL" id="CAJMWS010000055">
    <property type="protein sequence ID" value="CAE6350796.1"/>
    <property type="molecule type" value="Genomic_DNA"/>
</dbReference>
<feature type="chain" id="PRO_5034552581" description="Tyrosinase copper-binding domain-containing protein" evidence="3">
    <location>
        <begin position="25"/>
        <end position="333"/>
    </location>
</feature>
<evidence type="ECO:0000313" key="6">
    <source>
        <dbReference type="Proteomes" id="UP000663846"/>
    </source>
</evidence>
<proteinExistence type="predicted"/>
<dbReference type="PANTHER" id="PTHR11474:SF126">
    <property type="entry name" value="TYROSINASE-LIKE PROTEIN TYR-1-RELATED"/>
    <property type="match status" value="1"/>
</dbReference>
<evidence type="ECO:0000313" key="5">
    <source>
        <dbReference type="EMBL" id="CAE6350796.1"/>
    </source>
</evidence>
<organism evidence="5 6">
    <name type="scientific">Rhizoctonia solani</name>
    <dbReference type="NCBI Taxonomy" id="456999"/>
    <lineage>
        <taxon>Eukaryota</taxon>
        <taxon>Fungi</taxon>
        <taxon>Dikarya</taxon>
        <taxon>Basidiomycota</taxon>
        <taxon>Agaricomycotina</taxon>
        <taxon>Agaricomycetes</taxon>
        <taxon>Cantharellales</taxon>
        <taxon>Ceratobasidiaceae</taxon>
        <taxon>Rhizoctonia</taxon>
    </lineage>
</organism>
<feature type="signal peptide" evidence="3">
    <location>
        <begin position="1"/>
        <end position="24"/>
    </location>
</feature>
<dbReference type="Pfam" id="PF00264">
    <property type="entry name" value="Tyrosinase"/>
    <property type="match status" value="1"/>
</dbReference>
<sequence>MSPATRHSVLFCTTFLLALPSALPAPTKRTECTSPVIRREWNTLSQSQRDAFHAAVKCLQNKPSVLDTNGTSKSLYDDYTYIHLQKEQTVHKVAAFYPWHRYFTVMREKASSLHRFYRSYAPMFLQDMSECGYTDPMPYWDWTRNANSVSEYRSAPIFDPDSGFGGPSTAEGNNTAVCVDNGPYSGMQVNVPEPHCLQRTFDVTSDMLGNFTSSMVQSIMEYPDFIHFWNNSELMPHDLVHGSIGGDLRQGYSPNEPLFFIHHSQIDRLWTRWQSRNETRLSEYQGNTVQNTTNLNASLQDTMQFLGLGEDRSVESLMDTLSNGLCYKYDDDE</sequence>
<gene>
    <name evidence="5" type="ORF">RDB_LOCUS10479</name>
</gene>
<keyword evidence="3" id="KW-0732">Signal</keyword>
<comment type="caution">
    <text evidence="5">The sequence shown here is derived from an EMBL/GenBank/DDBJ whole genome shotgun (WGS) entry which is preliminary data.</text>
</comment>
<dbReference type="InterPro" id="IPR050316">
    <property type="entry name" value="Tyrosinase/Hemocyanin"/>
</dbReference>
<dbReference type="Proteomes" id="UP000663846">
    <property type="component" value="Unassembled WGS sequence"/>
</dbReference>
<dbReference type="SUPFAM" id="SSF48056">
    <property type="entry name" value="Di-copper centre-containing domain"/>
    <property type="match status" value="1"/>
</dbReference>
<dbReference type="PRINTS" id="PR00092">
    <property type="entry name" value="TYROSINASE"/>
</dbReference>
<dbReference type="PANTHER" id="PTHR11474">
    <property type="entry name" value="TYROSINASE FAMILY MEMBER"/>
    <property type="match status" value="1"/>
</dbReference>
<evidence type="ECO:0000256" key="3">
    <source>
        <dbReference type="SAM" id="SignalP"/>
    </source>
</evidence>
<dbReference type="InterPro" id="IPR008922">
    <property type="entry name" value="Di-copper_centre_dom_sf"/>
</dbReference>
<evidence type="ECO:0000256" key="1">
    <source>
        <dbReference type="ARBA" id="ARBA00022723"/>
    </source>
</evidence>
<evidence type="ECO:0000259" key="4">
    <source>
        <dbReference type="Pfam" id="PF00264"/>
    </source>
</evidence>